<feature type="compositionally biased region" description="Polar residues" evidence="10">
    <location>
        <begin position="405"/>
        <end position="417"/>
    </location>
</feature>
<name>A0ABD0KAA5_9CAEN</name>
<dbReference type="PANTHER" id="PTHR30616">
    <property type="entry name" value="UNCHARACTERIZED PROTEIN YFIH"/>
    <property type="match status" value="1"/>
</dbReference>
<dbReference type="Pfam" id="PF02578">
    <property type="entry name" value="Cu-oxidase_4"/>
    <property type="match status" value="2"/>
</dbReference>
<accession>A0ABD0KAA5</accession>
<dbReference type="InterPro" id="IPR003730">
    <property type="entry name" value="Cu_polyphenol_OxRdtase"/>
</dbReference>
<comment type="catalytic activity">
    <reaction evidence="7">
        <text>adenosine + H2O + H(+) = inosine + NH4(+)</text>
        <dbReference type="Rhea" id="RHEA:24408"/>
        <dbReference type="ChEBI" id="CHEBI:15377"/>
        <dbReference type="ChEBI" id="CHEBI:15378"/>
        <dbReference type="ChEBI" id="CHEBI:16335"/>
        <dbReference type="ChEBI" id="CHEBI:17596"/>
        <dbReference type="ChEBI" id="CHEBI:28938"/>
        <dbReference type="EC" id="3.5.4.4"/>
    </reaction>
    <physiologicalReaction direction="left-to-right" evidence="7">
        <dbReference type="Rhea" id="RHEA:24409"/>
    </physiologicalReaction>
</comment>
<evidence type="ECO:0000256" key="1">
    <source>
        <dbReference type="ARBA" id="ARBA00000553"/>
    </source>
</evidence>
<comment type="similarity">
    <text evidence="2">Belongs to the purine nucleoside phosphorylase YfiH/LACC1 family.</text>
</comment>
<reference evidence="11 12" key="1">
    <citation type="journal article" date="2023" name="Sci. Data">
        <title>Genome assembly of the Korean intertidal mud-creeper Batillaria attramentaria.</title>
        <authorList>
            <person name="Patra A.K."/>
            <person name="Ho P.T."/>
            <person name="Jun S."/>
            <person name="Lee S.J."/>
            <person name="Kim Y."/>
            <person name="Won Y.J."/>
        </authorList>
    </citation>
    <scope>NUCLEOTIDE SEQUENCE [LARGE SCALE GENOMIC DNA]</scope>
    <source>
        <strain evidence="11">Wonlab-2016</strain>
    </source>
</reference>
<dbReference type="PANTHER" id="PTHR30616:SF2">
    <property type="entry name" value="PURINE NUCLEOSIDE PHOSPHORYLASE LACC1"/>
    <property type="match status" value="1"/>
</dbReference>
<evidence type="ECO:0000256" key="7">
    <source>
        <dbReference type="ARBA" id="ARBA00047989"/>
    </source>
</evidence>
<dbReference type="Gene3D" id="3.60.140.10">
    <property type="entry name" value="CNF1/YfiH-like putative cysteine hydrolases"/>
    <property type="match status" value="1"/>
</dbReference>
<dbReference type="EMBL" id="JACVVK020000217">
    <property type="protein sequence ID" value="KAK7484013.1"/>
    <property type="molecule type" value="Genomic_DNA"/>
</dbReference>
<dbReference type="GO" id="GO:0016787">
    <property type="term" value="F:hydrolase activity"/>
    <property type="evidence" value="ECO:0007669"/>
    <property type="project" value="UniProtKB-KW"/>
</dbReference>
<proteinExistence type="inferred from homology"/>
<dbReference type="Proteomes" id="UP001519460">
    <property type="component" value="Unassembled WGS sequence"/>
</dbReference>
<comment type="catalytic activity">
    <reaction evidence="1">
        <text>inosine + phosphate = alpha-D-ribose 1-phosphate + hypoxanthine</text>
        <dbReference type="Rhea" id="RHEA:27646"/>
        <dbReference type="ChEBI" id="CHEBI:17368"/>
        <dbReference type="ChEBI" id="CHEBI:17596"/>
        <dbReference type="ChEBI" id="CHEBI:43474"/>
        <dbReference type="ChEBI" id="CHEBI:57720"/>
        <dbReference type="EC" id="2.4.2.1"/>
    </reaction>
    <physiologicalReaction direction="left-to-right" evidence="1">
        <dbReference type="Rhea" id="RHEA:27647"/>
    </physiologicalReaction>
</comment>
<comment type="catalytic activity">
    <reaction evidence="8">
        <text>adenosine + phosphate = alpha-D-ribose 1-phosphate + adenine</text>
        <dbReference type="Rhea" id="RHEA:27642"/>
        <dbReference type="ChEBI" id="CHEBI:16335"/>
        <dbReference type="ChEBI" id="CHEBI:16708"/>
        <dbReference type="ChEBI" id="CHEBI:43474"/>
        <dbReference type="ChEBI" id="CHEBI:57720"/>
        <dbReference type="EC" id="2.4.2.1"/>
    </reaction>
    <physiologicalReaction direction="left-to-right" evidence="8">
        <dbReference type="Rhea" id="RHEA:27643"/>
    </physiologicalReaction>
</comment>
<comment type="catalytic activity">
    <reaction evidence="9">
        <text>S-methyl-5'-thioadenosine + phosphate = 5-(methylsulfanyl)-alpha-D-ribose 1-phosphate + adenine</text>
        <dbReference type="Rhea" id="RHEA:11852"/>
        <dbReference type="ChEBI" id="CHEBI:16708"/>
        <dbReference type="ChEBI" id="CHEBI:17509"/>
        <dbReference type="ChEBI" id="CHEBI:43474"/>
        <dbReference type="ChEBI" id="CHEBI:58533"/>
        <dbReference type="EC" id="2.4.2.28"/>
    </reaction>
    <physiologicalReaction direction="left-to-right" evidence="9">
        <dbReference type="Rhea" id="RHEA:11853"/>
    </physiologicalReaction>
</comment>
<evidence type="ECO:0000256" key="4">
    <source>
        <dbReference type="ARBA" id="ARBA00022723"/>
    </source>
</evidence>
<evidence type="ECO:0000256" key="9">
    <source>
        <dbReference type="ARBA" id="ARBA00049893"/>
    </source>
</evidence>
<dbReference type="SUPFAM" id="SSF64438">
    <property type="entry name" value="CNF1/YfiH-like putative cysteine hydrolases"/>
    <property type="match status" value="2"/>
</dbReference>
<feature type="compositionally biased region" description="Basic and acidic residues" evidence="10">
    <location>
        <begin position="418"/>
        <end position="431"/>
    </location>
</feature>
<dbReference type="InterPro" id="IPR011324">
    <property type="entry name" value="Cytotoxic_necrot_fac-like_cat"/>
</dbReference>
<evidence type="ECO:0000256" key="6">
    <source>
        <dbReference type="ARBA" id="ARBA00022833"/>
    </source>
</evidence>
<evidence type="ECO:0000256" key="10">
    <source>
        <dbReference type="SAM" id="MobiDB-lite"/>
    </source>
</evidence>
<keyword evidence="5" id="KW-0378">Hydrolase</keyword>
<evidence type="ECO:0000313" key="11">
    <source>
        <dbReference type="EMBL" id="KAK7484013.1"/>
    </source>
</evidence>
<comment type="caution">
    <text evidence="11">The sequence shown here is derived from an EMBL/GenBank/DDBJ whole genome shotgun (WGS) entry which is preliminary data.</text>
</comment>
<keyword evidence="3" id="KW-0808">Transferase</keyword>
<protein>
    <submittedName>
        <fullName evidence="11">Uncharacterized protein</fullName>
    </submittedName>
</protein>
<keyword evidence="4" id="KW-0479">Metal-binding</keyword>
<dbReference type="InterPro" id="IPR038371">
    <property type="entry name" value="Cu_polyphenol_OxRdtase_sf"/>
</dbReference>
<evidence type="ECO:0000256" key="3">
    <source>
        <dbReference type="ARBA" id="ARBA00022679"/>
    </source>
</evidence>
<feature type="region of interest" description="Disordered" evidence="10">
    <location>
        <begin position="371"/>
        <end position="461"/>
    </location>
</feature>
<gene>
    <name evidence="11" type="ORF">BaRGS_00024748</name>
</gene>
<dbReference type="CDD" id="cd16833">
    <property type="entry name" value="YfiH"/>
    <property type="match status" value="1"/>
</dbReference>
<sequence>MTSTTSLQVAVIVDLYPPPDIHTNVQHNDQLWATVSKLRLNDLSSYDVVRLYVLTSSPDDANTSLEQAGVSGEDVEVKVLATDDRIRAFYEAKQALDTEEISDIRLVCLDLQRQFWAEVCQLLFSEVHHWTLESVNVPALTSTGDTQDNHHAKHEPVLQSVQRFLTTLPSLLGDPEVNRSEMIPRGVFVHGYSTRRGGVTVIPTMSSMNLVYVSRKRDPRLVIDENRRRLAQVGGFDYTNFHIIRTEHGKRVWVVGEEQPVKFDGLVTNKRDVTIAAAGADCIPLLFADPVAMVIGAAHAGWRGTVEGVAGRVVQTMTKEFGSDPKDVRVAMGPCVLPGCFGVLPDETKCFADIDPSCVVPDAIFGSHVIQDTDGSNDVNDAKDLAKSSASGSSADCNEDGDCEASTTADSNRIVENSQKDTLIDRQHEHSPAQNTNGDGRPLASQGPAQRTAVSPGAQGGLRKDRVAVDLTRTNRLILEREGVLPEHIDTSTALCTRCNPHVYFSYERDGFPFGNQIGFICMPSVQRE</sequence>
<organism evidence="11 12">
    <name type="scientific">Batillaria attramentaria</name>
    <dbReference type="NCBI Taxonomy" id="370345"/>
    <lineage>
        <taxon>Eukaryota</taxon>
        <taxon>Metazoa</taxon>
        <taxon>Spiralia</taxon>
        <taxon>Lophotrochozoa</taxon>
        <taxon>Mollusca</taxon>
        <taxon>Gastropoda</taxon>
        <taxon>Caenogastropoda</taxon>
        <taxon>Sorbeoconcha</taxon>
        <taxon>Cerithioidea</taxon>
        <taxon>Batillariidae</taxon>
        <taxon>Batillaria</taxon>
    </lineage>
</organism>
<dbReference type="AlphaFoldDB" id="A0ABD0KAA5"/>
<dbReference type="GO" id="GO:0046872">
    <property type="term" value="F:metal ion binding"/>
    <property type="evidence" value="ECO:0007669"/>
    <property type="project" value="UniProtKB-KW"/>
</dbReference>
<evidence type="ECO:0000256" key="5">
    <source>
        <dbReference type="ARBA" id="ARBA00022801"/>
    </source>
</evidence>
<evidence type="ECO:0000256" key="2">
    <source>
        <dbReference type="ARBA" id="ARBA00007353"/>
    </source>
</evidence>
<keyword evidence="12" id="KW-1185">Reference proteome</keyword>
<evidence type="ECO:0000256" key="8">
    <source>
        <dbReference type="ARBA" id="ARBA00048968"/>
    </source>
</evidence>
<evidence type="ECO:0000313" key="12">
    <source>
        <dbReference type="Proteomes" id="UP001519460"/>
    </source>
</evidence>
<keyword evidence="6" id="KW-0862">Zinc</keyword>
<dbReference type="GO" id="GO:0017061">
    <property type="term" value="F:S-methyl-5-thioadenosine phosphorylase activity"/>
    <property type="evidence" value="ECO:0007669"/>
    <property type="project" value="UniProtKB-EC"/>
</dbReference>